<feature type="compositionally biased region" description="Basic residues" evidence="1">
    <location>
        <begin position="354"/>
        <end position="366"/>
    </location>
</feature>
<proteinExistence type="predicted"/>
<comment type="caution">
    <text evidence="2">The sequence shown here is derived from an EMBL/GenBank/DDBJ whole genome shotgun (WGS) entry which is preliminary data.</text>
</comment>
<feature type="compositionally biased region" description="Low complexity" evidence="1">
    <location>
        <begin position="367"/>
        <end position="379"/>
    </location>
</feature>
<feature type="compositionally biased region" description="Basic residues" evidence="1">
    <location>
        <begin position="91"/>
        <end position="100"/>
    </location>
</feature>
<feature type="compositionally biased region" description="Basic and acidic residues" evidence="1">
    <location>
        <begin position="496"/>
        <end position="510"/>
    </location>
</feature>
<evidence type="ECO:0000313" key="3">
    <source>
        <dbReference type="Proteomes" id="UP001153328"/>
    </source>
</evidence>
<dbReference type="Proteomes" id="UP001153328">
    <property type="component" value="Unassembled WGS sequence"/>
</dbReference>
<feature type="compositionally biased region" description="Low complexity" evidence="1">
    <location>
        <begin position="30"/>
        <end position="45"/>
    </location>
</feature>
<organism evidence="2 3">
    <name type="scientific">Actinacidiphila bryophytorum</name>
    <dbReference type="NCBI Taxonomy" id="1436133"/>
    <lineage>
        <taxon>Bacteria</taxon>
        <taxon>Bacillati</taxon>
        <taxon>Actinomycetota</taxon>
        <taxon>Actinomycetes</taxon>
        <taxon>Kitasatosporales</taxon>
        <taxon>Streptomycetaceae</taxon>
        <taxon>Actinacidiphila</taxon>
    </lineage>
</organism>
<evidence type="ECO:0000256" key="1">
    <source>
        <dbReference type="SAM" id="MobiDB-lite"/>
    </source>
</evidence>
<reference evidence="2" key="1">
    <citation type="submission" date="2021-06" db="EMBL/GenBank/DDBJ databases">
        <authorList>
            <person name="Arsene-Ploetze F."/>
        </authorList>
    </citation>
    <scope>NUCLEOTIDE SEQUENCE</scope>
    <source>
        <strain evidence="2">SBRY1</strain>
    </source>
</reference>
<feature type="compositionally biased region" description="Basic and acidic residues" evidence="1">
    <location>
        <begin position="463"/>
        <end position="482"/>
    </location>
</feature>
<protein>
    <submittedName>
        <fullName evidence="2">Uncharacterized protein</fullName>
    </submittedName>
</protein>
<feature type="region of interest" description="Disordered" evidence="1">
    <location>
        <begin position="240"/>
        <end position="309"/>
    </location>
</feature>
<accession>A0A9W4H6J6</accession>
<evidence type="ECO:0000313" key="2">
    <source>
        <dbReference type="EMBL" id="CAG7654300.1"/>
    </source>
</evidence>
<feature type="compositionally biased region" description="Basic and acidic residues" evidence="1">
    <location>
        <begin position="161"/>
        <end position="181"/>
    </location>
</feature>
<dbReference type="EMBL" id="CAJVAX010000020">
    <property type="protein sequence ID" value="CAG7654300.1"/>
    <property type="molecule type" value="Genomic_DNA"/>
</dbReference>
<feature type="compositionally biased region" description="Basic residues" evidence="1">
    <location>
        <begin position="137"/>
        <end position="160"/>
    </location>
</feature>
<feature type="compositionally biased region" description="Basic and acidic residues" evidence="1">
    <location>
        <begin position="206"/>
        <end position="219"/>
    </location>
</feature>
<keyword evidence="3" id="KW-1185">Reference proteome</keyword>
<feature type="region of interest" description="Disordered" evidence="1">
    <location>
        <begin position="1"/>
        <end position="224"/>
    </location>
</feature>
<feature type="compositionally biased region" description="Gly residues" evidence="1">
    <location>
        <begin position="9"/>
        <end position="22"/>
    </location>
</feature>
<name>A0A9W4H6J6_9ACTN</name>
<gene>
    <name evidence="2" type="ORF">SBRY_60431</name>
</gene>
<feature type="region of interest" description="Disordered" evidence="1">
    <location>
        <begin position="345"/>
        <end position="510"/>
    </location>
</feature>
<sequence>MREAAGQLGARGRGDGSGGAEGRGGRRALHGGLQLPQGAGARAGPAAGGAGQAGQDPPGAGAVSAGLAGGPGVPAGLAAAQGPGGLGGARRPGRAQHRRGAVPDRAADLLGGRGAGDVRDRAPAARQLQRPVGHGEHRARRGHGGRRGALHGAFRRRRDRGVRGDAVRHRAQERDADRDQRLGGLAGLRRRVDERTGLPRPLGGLLDRRFPAHPGDRADPPVPGRLVAARPPDRLRAHLHPPGAGLRHGGRGGYGPAPVVRRRPAGAEGARGRRVQCGGARRAHPGAGRARQALTHRPAPVPPDTARPLLQEDAHGTTRHAVHRPVRRPALHRGVPAGLAVGLRRPGDRLLGRPLRRRGGARRRRLPAAAARHPGQARAEVLDDLLPPDRAGGLRPPHRRAAQGHPAVQDLGRRRARGGAHAGRGGDQEHRAGGGGLRRGHRGGLHRFVDLAHGGDVPAGAAGHDRPRLPGLRRPLEPDPGRLRRGRGALRARGAPQRDRVRLLDDGAHA</sequence>
<feature type="compositionally biased region" description="Low complexity" evidence="1">
    <location>
        <begin position="53"/>
        <end position="66"/>
    </location>
</feature>
<dbReference type="AlphaFoldDB" id="A0A9W4H6J6"/>